<dbReference type="SUPFAM" id="SSF56784">
    <property type="entry name" value="HAD-like"/>
    <property type="match status" value="1"/>
</dbReference>
<dbReference type="SFLD" id="SFLDG01128">
    <property type="entry name" value="C1.4:_5'-Nucleotidase_Like"/>
    <property type="match status" value="1"/>
</dbReference>
<evidence type="ECO:0000313" key="10">
    <source>
        <dbReference type="Proteomes" id="UP000054558"/>
    </source>
</evidence>
<evidence type="ECO:0000256" key="5">
    <source>
        <dbReference type="ARBA" id="ARBA00022741"/>
    </source>
</evidence>
<evidence type="ECO:0000256" key="2">
    <source>
        <dbReference type="ARBA" id="ARBA00008389"/>
    </source>
</evidence>
<dbReference type="Pfam" id="PF05822">
    <property type="entry name" value="UMPH-1"/>
    <property type="match status" value="1"/>
</dbReference>
<gene>
    <name evidence="9" type="ORF">KFL_003010050</name>
</gene>
<dbReference type="GO" id="GO:0009117">
    <property type="term" value="P:nucleotide metabolic process"/>
    <property type="evidence" value="ECO:0007669"/>
    <property type="project" value="UniProtKB-KW"/>
</dbReference>
<comment type="similarity">
    <text evidence="2">Belongs to the pyrimidine 5'-nucleotidase family.</text>
</comment>
<evidence type="ECO:0000313" key="9">
    <source>
        <dbReference type="EMBL" id="GAQ86629.1"/>
    </source>
</evidence>
<dbReference type="STRING" id="105231.A0A1Y1IB28"/>
<dbReference type="AlphaFoldDB" id="A0A1Y1IB28"/>
<organism evidence="9 10">
    <name type="scientific">Klebsormidium nitens</name>
    <name type="common">Green alga</name>
    <name type="synonym">Ulothrix nitens</name>
    <dbReference type="NCBI Taxonomy" id="105231"/>
    <lineage>
        <taxon>Eukaryota</taxon>
        <taxon>Viridiplantae</taxon>
        <taxon>Streptophyta</taxon>
        <taxon>Klebsormidiophyceae</taxon>
        <taxon>Klebsormidiales</taxon>
        <taxon>Klebsormidiaceae</taxon>
        <taxon>Klebsormidium</taxon>
    </lineage>
</organism>
<dbReference type="SFLD" id="SFLDS00003">
    <property type="entry name" value="Haloacid_Dehalogenase"/>
    <property type="match status" value="1"/>
</dbReference>
<dbReference type="PANTHER" id="PTHR13045">
    <property type="entry name" value="5'-NUCLEOTIDASE"/>
    <property type="match status" value="1"/>
</dbReference>
<dbReference type="InterPro" id="IPR006434">
    <property type="entry name" value="Pyrimidine_nucleotidase_eu"/>
</dbReference>
<dbReference type="EMBL" id="DF237250">
    <property type="protein sequence ID" value="GAQ86629.1"/>
    <property type="molecule type" value="Genomic_DNA"/>
</dbReference>
<dbReference type="GO" id="GO:0005737">
    <property type="term" value="C:cytoplasm"/>
    <property type="evidence" value="ECO:0000318"/>
    <property type="project" value="GO_Central"/>
</dbReference>
<dbReference type="Gene3D" id="3.40.50.1000">
    <property type="entry name" value="HAD superfamily/HAD-like"/>
    <property type="match status" value="1"/>
</dbReference>
<dbReference type="InterPro" id="IPR023214">
    <property type="entry name" value="HAD_sf"/>
</dbReference>
<dbReference type="FunFam" id="1.10.150.340:FF:000001">
    <property type="entry name" value="Cytosolic 5-nucleotidase 3-like"/>
    <property type="match status" value="1"/>
</dbReference>
<keyword evidence="10" id="KW-1185">Reference proteome</keyword>
<dbReference type="OMA" id="GPERMQI"/>
<name>A0A1Y1IB28_KLENI</name>
<comment type="catalytic activity">
    <reaction evidence="1">
        <text>a ribonucleoside 5'-phosphate + H2O = a ribonucleoside + phosphate</text>
        <dbReference type="Rhea" id="RHEA:12484"/>
        <dbReference type="ChEBI" id="CHEBI:15377"/>
        <dbReference type="ChEBI" id="CHEBI:18254"/>
        <dbReference type="ChEBI" id="CHEBI:43474"/>
        <dbReference type="ChEBI" id="CHEBI:58043"/>
        <dbReference type="EC" id="3.1.3.5"/>
    </reaction>
</comment>
<dbReference type="GO" id="GO:0008253">
    <property type="term" value="F:5'-nucleotidase activity"/>
    <property type="evidence" value="ECO:0000318"/>
    <property type="project" value="GO_Central"/>
</dbReference>
<dbReference type="GO" id="GO:0000166">
    <property type="term" value="F:nucleotide binding"/>
    <property type="evidence" value="ECO:0007669"/>
    <property type="project" value="UniProtKB-KW"/>
</dbReference>
<dbReference type="InterPro" id="IPR036412">
    <property type="entry name" value="HAD-like_sf"/>
</dbReference>
<evidence type="ECO:0000256" key="7">
    <source>
        <dbReference type="ARBA" id="ARBA00022842"/>
    </source>
</evidence>
<dbReference type="Gene3D" id="1.10.150.340">
    <property type="entry name" value="Pyrimidine 5'-nucleotidase (UMPH-1), N-terminal domain"/>
    <property type="match status" value="1"/>
</dbReference>
<evidence type="ECO:0000256" key="8">
    <source>
        <dbReference type="ARBA" id="ARBA00023080"/>
    </source>
</evidence>
<keyword evidence="4" id="KW-0479">Metal-binding</keyword>
<dbReference type="GO" id="GO:0000287">
    <property type="term" value="F:magnesium ion binding"/>
    <property type="evidence" value="ECO:0007669"/>
    <property type="project" value="InterPro"/>
</dbReference>
<keyword evidence="8" id="KW-0546">Nucleotide metabolism</keyword>
<dbReference type="OrthoDB" id="10014216at2759"/>
<protein>
    <recommendedName>
        <fullName evidence="3">5'-nucleotidase</fullName>
        <ecNumber evidence="3">3.1.3.5</ecNumber>
    </recommendedName>
</protein>
<accession>A0A1Y1IB28</accession>
<evidence type="ECO:0000256" key="6">
    <source>
        <dbReference type="ARBA" id="ARBA00022801"/>
    </source>
</evidence>
<dbReference type="PANTHER" id="PTHR13045:SF0">
    <property type="entry name" value="7-METHYLGUANOSINE PHOSPHATE-SPECIFIC 5'-NUCLEOTIDASE"/>
    <property type="match status" value="1"/>
</dbReference>
<keyword evidence="7" id="KW-0460">Magnesium</keyword>
<dbReference type="EC" id="3.1.3.5" evidence="3"/>
<evidence type="ECO:0000256" key="1">
    <source>
        <dbReference type="ARBA" id="ARBA00000815"/>
    </source>
</evidence>
<evidence type="ECO:0000256" key="3">
    <source>
        <dbReference type="ARBA" id="ARBA00012643"/>
    </source>
</evidence>
<keyword evidence="5" id="KW-0547">Nucleotide-binding</keyword>
<reference evidence="9 10" key="1">
    <citation type="journal article" date="2014" name="Nat. Commun.">
        <title>Klebsormidium flaccidum genome reveals primary factors for plant terrestrial adaptation.</title>
        <authorList>
            <person name="Hori K."/>
            <person name="Maruyama F."/>
            <person name="Fujisawa T."/>
            <person name="Togashi T."/>
            <person name="Yamamoto N."/>
            <person name="Seo M."/>
            <person name="Sato S."/>
            <person name="Yamada T."/>
            <person name="Mori H."/>
            <person name="Tajima N."/>
            <person name="Moriyama T."/>
            <person name="Ikeuchi M."/>
            <person name="Watanabe M."/>
            <person name="Wada H."/>
            <person name="Kobayashi K."/>
            <person name="Saito M."/>
            <person name="Masuda T."/>
            <person name="Sasaki-Sekimoto Y."/>
            <person name="Mashiguchi K."/>
            <person name="Awai K."/>
            <person name="Shimojima M."/>
            <person name="Masuda S."/>
            <person name="Iwai M."/>
            <person name="Nobusawa T."/>
            <person name="Narise T."/>
            <person name="Kondo S."/>
            <person name="Saito H."/>
            <person name="Sato R."/>
            <person name="Murakawa M."/>
            <person name="Ihara Y."/>
            <person name="Oshima-Yamada Y."/>
            <person name="Ohtaka K."/>
            <person name="Satoh M."/>
            <person name="Sonobe K."/>
            <person name="Ishii M."/>
            <person name="Ohtani R."/>
            <person name="Kanamori-Sato M."/>
            <person name="Honoki R."/>
            <person name="Miyazaki D."/>
            <person name="Mochizuki H."/>
            <person name="Umetsu J."/>
            <person name="Higashi K."/>
            <person name="Shibata D."/>
            <person name="Kamiya Y."/>
            <person name="Sato N."/>
            <person name="Nakamura Y."/>
            <person name="Tabata S."/>
            <person name="Ida S."/>
            <person name="Kurokawa K."/>
            <person name="Ohta H."/>
        </authorList>
    </citation>
    <scope>NUCLEOTIDE SEQUENCE [LARGE SCALE GENOMIC DNA]</scope>
    <source>
        <strain evidence="9 10">NIES-2285</strain>
    </source>
</reference>
<dbReference type="Proteomes" id="UP000054558">
    <property type="component" value="Unassembled WGS sequence"/>
</dbReference>
<sequence>MVADPSNMDIKEAVPIPNTRVVVRDQEGLDRKKRAIRAAGPQRLQIVSDFDMTLTRFNVNGKKGQSCHSLLSQKNDQYNQMRQDLYKHYYPLEIDQSIPYDKKVKLMEEWYEKSHATLLEGGLTLDEIRDSVANANVAFREETAQLFELLDSKRVPVLIFSAGLADVLEEVLRQKLHRAFGNIRVVSNRMKFDEEGRLQSFVGSLIHSLNKNEHAIALAGPMHDEQGRVLDDLEHREPSDGSTEPAIDGLDGRSVVAGRNNVILLGDHLGDLGMSRGVDVDEQISIAFLNDKVEENLEVFASSFDVVLIGDGSMKEVITIVEDIL</sequence>
<proteinExistence type="inferred from homology"/>
<evidence type="ECO:0000256" key="4">
    <source>
        <dbReference type="ARBA" id="ARBA00022723"/>
    </source>
</evidence>
<keyword evidence="6" id="KW-0378">Hydrolase</keyword>